<keyword evidence="2" id="KW-1185">Reference proteome</keyword>
<name>A0ABN8JUQ7_9HYPH</name>
<protein>
    <submittedName>
        <fullName evidence="1">Uncharacterized protein</fullName>
    </submittedName>
</protein>
<reference evidence="1" key="1">
    <citation type="submission" date="2022-03" db="EMBL/GenBank/DDBJ databases">
        <authorList>
            <person name="Brunel B."/>
        </authorList>
    </citation>
    <scope>NUCLEOTIDE SEQUENCE</scope>
    <source>
        <strain evidence="1">STM4922sample</strain>
    </source>
</reference>
<proteinExistence type="predicted"/>
<accession>A0ABN8JUQ7</accession>
<evidence type="ECO:0000313" key="2">
    <source>
        <dbReference type="Proteomes" id="UP001152604"/>
    </source>
</evidence>
<sequence length="107" mass="12198">MQSVRASFCASNWTRRALMSAARRFSNHHHMTRQSEFRNSLSATFIAGTFHFPRHSLAHCVASCRDGCSLVRAVVGRVALKVEWRAENKGRFDLPIDDRDEQIPLPD</sequence>
<organism evidence="1 2">
    <name type="scientific">Mesorhizobium ventifaucium</name>
    <dbReference type="NCBI Taxonomy" id="666020"/>
    <lineage>
        <taxon>Bacteria</taxon>
        <taxon>Pseudomonadati</taxon>
        <taxon>Pseudomonadota</taxon>
        <taxon>Alphaproteobacteria</taxon>
        <taxon>Hyphomicrobiales</taxon>
        <taxon>Phyllobacteriaceae</taxon>
        <taxon>Mesorhizobium</taxon>
    </lineage>
</organism>
<gene>
    <name evidence="1" type="ORF">MES4922_290102</name>
</gene>
<evidence type="ECO:0000313" key="1">
    <source>
        <dbReference type="EMBL" id="CAH2401178.1"/>
    </source>
</evidence>
<comment type="caution">
    <text evidence="1">The sequence shown here is derived from an EMBL/GenBank/DDBJ whole genome shotgun (WGS) entry which is preliminary data.</text>
</comment>
<dbReference type="Proteomes" id="UP001152604">
    <property type="component" value="Unassembled WGS sequence"/>
</dbReference>
<dbReference type="EMBL" id="CAKXZS010000022">
    <property type="protein sequence ID" value="CAH2401178.1"/>
    <property type="molecule type" value="Genomic_DNA"/>
</dbReference>